<reference evidence="2 3" key="1">
    <citation type="submission" date="2017-07" db="EMBL/GenBank/DDBJ databases">
        <authorList>
            <person name="Sun Z.S."/>
            <person name="Albrecht U."/>
            <person name="Echele G."/>
            <person name="Lee C.C."/>
        </authorList>
    </citation>
    <scope>NUCLEOTIDE SEQUENCE [LARGE SCALE GENOMIC DNA]</scope>
    <source>
        <strain evidence="2 3">DSM 14827</strain>
    </source>
</reference>
<dbReference type="SUPFAM" id="SSF47413">
    <property type="entry name" value="lambda repressor-like DNA-binding domains"/>
    <property type="match status" value="1"/>
</dbReference>
<protein>
    <submittedName>
        <fullName evidence="2">Cro/C1-type HTH DNA-binding domain-containing protein</fullName>
    </submittedName>
</protein>
<dbReference type="SMART" id="SM00530">
    <property type="entry name" value="HTH_XRE"/>
    <property type="match status" value="1"/>
</dbReference>
<evidence type="ECO:0000313" key="2">
    <source>
        <dbReference type="EMBL" id="SNT75397.1"/>
    </source>
</evidence>
<dbReference type="GO" id="GO:0003677">
    <property type="term" value="F:DNA binding"/>
    <property type="evidence" value="ECO:0007669"/>
    <property type="project" value="UniProtKB-KW"/>
</dbReference>
<dbReference type="CDD" id="cd00093">
    <property type="entry name" value="HTH_XRE"/>
    <property type="match status" value="1"/>
</dbReference>
<keyword evidence="2" id="KW-0238">DNA-binding</keyword>
<sequence length="89" mass="9682">MLTILPERVQELRRARGLGRSKLAKLSGLTERQVARLEGALPWKGELTADMANRIAAALQVQPETLLGDQPLTEVDLAAAPRTRSCSCC</sequence>
<keyword evidence="3" id="KW-1185">Reference proteome</keyword>
<dbReference type="InterPro" id="IPR001387">
    <property type="entry name" value="Cro/C1-type_HTH"/>
</dbReference>
<gene>
    <name evidence="2" type="ORF">SAMN05444959_11125</name>
</gene>
<dbReference type="AlphaFoldDB" id="A0A239Q0G9"/>
<dbReference type="InterPro" id="IPR010982">
    <property type="entry name" value="Lambda_DNA-bd_dom_sf"/>
</dbReference>
<dbReference type="Gene3D" id="1.10.260.40">
    <property type="entry name" value="lambda repressor-like DNA-binding domains"/>
    <property type="match status" value="1"/>
</dbReference>
<dbReference type="Pfam" id="PF13443">
    <property type="entry name" value="HTH_26"/>
    <property type="match status" value="1"/>
</dbReference>
<dbReference type="PROSITE" id="PS50943">
    <property type="entry name" value="HTH_CROC1"/>
    <property type="match status" value="1"/>
</dbReference>
<dbReference type="Proteomes" id="UP000198307">
    <property type="component" value="Unassembled WGS sequence"/>
</dbReference>
<dbReference type="RefSeq" id="WP_089345036.1">
    <property type="nucleotide sequence ID" value="NZ_CP067131.1"/>
</dbReference>
<evidence type="ECO:0000313" key="3">
    <source>
        <dbReference type="Proteomes" id="UP000198307"/>
    </source>
</evidence>
<evidence type="ECO:0000259" key="1">
    <source>
        <dbReference type="PROSITE" id="PS50943"/>
    </source>
</evidence>
<accession>A0A239Q0G9</accession>
<feature type="domain" description="HTH cro/C1-type" evidence="1">
    <location>
        <begin position="9"/>
        <end position="66"/>
    </location>
</feature>
<dbReference type="EMBL" id="FZQB01000011">
    <property type="protein sequence ID" value="SNT75397.1"/>
    <property type="molecule type" value="Genomic_DNA"/>
</dbReference>
<proteinExistence type="predicted"/>
<organism evidence="2 3">
    <name type="scientific">Paracoccus seriniphilus</name>
    <dbReference type="NCBI Taxonomy" id="184748"/>
    <lineage>
        <taxon>Bacteria</taxon>
        <taxon>Pseudomonadati</taxon>
        <taxon>Pseudomonadota</taxon>
        <taxon>Alphaproteobacteria</taxon>
        <taxon>Rhodobacterales</taxon>
        <taxon>Paracoccaceae</taxon>
        <taxon>Paracoccus</taxon>
    </lineage>
</organism>
<name>A0A239Q0G9_9RHOB</name>